<dbReference type="InterPro" id="IPR027417">
    <property type="entry name" value="P-loop_NTPase"/>
</dbReference>
<sequence length="145" mass="16303">MDIRFDAITTFIGPNGVGKSAVLRALDWFFNGTAQTLTEEDVWAGAERKQISVEVEFCDLTDLDRTALGKYAAGDVETVRLWRRWEDGTAKLSGHALAYPAFEEVRRLEKAGERTKRYRTLCSEYPELGLPTVRSAAEAEEAMRP</sequence>
<organism evidence="2 3">
    <name type="scientific">Thermomonospora cellulosilytica</name>
    <dbReference type="NCBI Taxonomy" id="1411118"/>
    <lineage>
        <taxon>Bacteria</taxon>
        <taxon>Bacillati</taxon>
        <taxon>Actinomycetota</taxon>
        <taxon>Actinomycetes</taxon>
        <taxon>Streptosporangiales</taxon>
        <taxon>Thermomonosporaceae</taxon>
        <taxon>Thermomonospora</taxon>
    </lineage>
</organism>
<protein>
    <submittedName>
        <fullName evidence="2">ATPase subunit of ABC transporter with duplicated ATPase domains</fullName>
    </submittedName>
</protein>
<reference evidence="2 3" key="1">
    <citation type="submission" date="2020-08" db="EMBL/GenBank/DDBJ databases">
        <title>Sequencing the genomes of 1000 actinobacteria strains.</title>
        <authorList>
            <person name="Klenk H.-P."/>
        </authorList>
    </citation>
    <scope>NUCLEOTIDE SEQUENCE [LARGE SCALE GENOMIC DNA]</scope>
    <source>
        <strain evidence="2 3">DSM 45823</strain>
    </source>
</reference>
<comment type="caution">
    <text evidence="2">The sequence shown here is derived from an EMBL/GenBank/DDBJ whole genome shotgun (WGS) entry which is preliminary data.</text>
</comment>
<feature type="domain" description="Endonuclease GajA/Old nuclease/RecF-like AAA" evidence="1">
    <location>
        <begin position="3"/>
        <end position="57"/>
    </location>
</feature>
<keyword evidence="3" id="KW-1185">Reference proteome</keyword>
<accession>A0A7W3MWB0</accession>
<dbReference type="Pfam" id="PF13175">
    <property type="entry name" value="AAA_15"/>
    <property type="match status" value="1"/>
</dbReference>
<evidence type="ECO:0000313" key="3">
    <source>
        <dbReference type="Proteomes" id="UP000539313"/>
    </source>
</evidence>
<evidence type="ECO:0000259" key="1">
    <source>
        <dbReference type="Pfam" id="PF13175"/>
    </source>
</evidence>
<dbReference type="Proteomes" id="UP000539313">
    <property type="component" value="Unassembled WGS sequence"/>
</dbReference>
<proteinExistence type="predicted"/>
<evidence type="ECO:0000313" key="2">
    <source>
        <dbReference type="EMBL" id="MBA9003019.1"/>
    </source>
</evidence>
<dbReference type="AlphaFoldDB" id="A0A7W3MWB0"/>
<dbReference type="EMBL" id="JACJII010000001">
    <property type="protein sequence ID" value="MBA9003019.1"/>
    <property type="molecule type" value="Genomic_DNA"/>
</dbReference>
<name>A0A7W3MWB0_9ACTN</name>
<gene>
    <name evidence="2" type="ORF">HNR21_001901</name>
</gene>
<dbReference type="Gene3D" id="3.40.50.300">
    <property type="entry name" value="P-loop containing nucleotide triphosphate hydrolases"/>
    <property type="match status" value="1"/>
</dbReference>
<dbReference type="InterPro" id="IPR041685">
    <property type="entry name" value="AAA_GajA/Old/RecF-like"/>
</dbReference>
<dbReference type="SUPFAM" id="SSF52540">
    <property type="entry name" value="P-loop containing nucleoside triphosphate hydrolases"/>
    <property type="match status" value="1"/>
</dbReference>